<evidence type="ECO:0000313" key="2">
    <source>
        <dbReference type="EMBL" id="EAL63150.1"/>
    </source>
</evidence>
<comment type="caution">
    <text evidence="2">The sequence shown here is derived from an EMBL/GenBank/DDBJ whole genome shotgun (WGS) entry which is preliminary data.</text>
</comment>
<feature type="compositionally biased region" description="Basic and acidic residues" evidence="1">
    <location>
        <begin position="8"/>
        <end position="23"/>
    </location>
</feature>
<accession>Q54IQ9</accession>
<sequence>MARPKSNLTEEEKRARKREIDRASKRRTKYKNDETTQEYRRVNRERWREKQQKEKDQMELEKHNLFENKLNEKQQEIQKEMEKQYDVQKILLIKEYQEKLEKEKKKIVFEHSQNHIKFNGVYCSSFKTSLLSSEPNLNMHFIHNDKDRTIEPISEKFFKNKGGAMFSENDAVWSNFGKHNIISFFVYTNSGDEIVEWHVSLVVIIKIRRSYYCFIYDPAGSEENYFENEEVKELYSWLLKNNIKILFSKDHTKQKTKNSCALYVHSFIKSFISYLKINENIKSSDVLNLMNHVSKKNPIGELDIEYLNTFNDPSIATYNHSEQ</sequence>
<dbReference type="STRING" id="44689.Q54IQ9"/>
<feature type="compositionally biased region" description="Basic and acidic residues" evidence="1">
    <location>
        <begin position="30"/>
        <end position="58"/>
    </location>
</feature>
<name>Q54IQ9_DICDI</name>
<dbReference type="HOGENOM" id="CLU_861741_0_0_1"/>
<dbReference type="GeneID" id="8626701"/>
<evidence type="ECO:0000256" key="1">
    <source>
        <dbReference type="SAM" id="MobiDB-lite"/>
    </source>
</evidence>
<gene>
    <name evidence="2" type="ORF">DDB_G0288581</name>
</gene>
<protein>
    <submittedName>
        <fullName evidence="2">Uncharacterized protein</fullName>
    </submittedName>
</protein>
<dbReference type="EMBL" id="AAFI02000117">
    <property type="protein sequence ID" value="EAL63150.1"/>
    <property type="molecule type" value="Genomic_DNA"/>
</dbReference>
<proteinExistence type="predicted"/>
<dbReference type="dictyBase" id="DDB_G0288581"/>
<reference evidence="2 3" key="1">
    <citation type="journal article" date="2005" name="Nature">
        <title>The genome of the social amoeba Dictyostelium discoideum.</title>
        <authorList>
            <consortium name="The Dictyostelium discoideum Sequencing Consortium"/>
            <person name="Eichinger L."/>
            <person name="Pachebat J.A."/>
            <person name="Glockner G."/>
            <person name="Rajandream M.A."/>
            <person name="Sucgang R."/>
            <person name="Berriman M."/>
            <person name="Song J."/>
            <person name="Olsen R."/>
            <person name="Szafranski K."/>
            <person name="Xu Q."/>
            <person name="Tunggal B."/>
            <person name="Kummerfeld S."/>
            <person name="Madera M."/>
            <person name="Konfortov B.A."/>
            <person name="Rivero F."/>
            <person name="Bankier A.T."/>
            <person name="Lehmann R."/>
            <person name="Hamlin N."/>
            <person name="Davies R."/>
            <person name="Gaudet P."/>
            <person name="Fey P."/>
            <person name="Pilcher K."/>
            <person name="Chen G."/>
            <person name="Saunders D."/>
            <person name="Sodergren E."/>
            <person name="Davis P."/>
            <person name="Kerhornou A."/>
            <person name="Nie X."/>
            <person name="Hall N."/>
            <person name="Anjard C."/>
            <person name="Hemphill L."/>
            <person name="Bason N."/>
            <person name="Farbrother P."/>
            <person name="Desany B."/>
            <person name="Just E."/>
            <person name="Morio T."/>
            <person name="Rost R."/>
            <person name="Churcher C."/>
            <person name="Cooper J."/>
            <person name="Haydock S."/>
            <person name="van Driessche N."/>
            <person name="Cronin A."/>
            <person name="Goodhead I."/>
            <person name="Muzny D."/>
            <person name="Mourier T."/>
            <person name="Pain A."/>
            <person name="Lu M."/>
            <person name="Harper D."/>
            <person name="Lindsay R."/>
            <person name="Hauser H."/>
            <person name="James K."/>
            <person name="Quiles M."/>
            <person name="Madan Babu M."/>
            <person name="Saito T."/>
            <person name="Buchrieser C."/>
            <person name="Wardroper A."/>
            <person name="Felder M."/>
            <person name="Thangavelu M."/>
            <person name="Johnson D."/>
            <person name="Knights A."/>
            <person name="Loulseged H."/>
            <person name="Mungall K."/>
            <person name="Oliver K."/>
            <person name="Price C."/>
            <person name="Quail M.A."/>
            <person name="Urushihara H."/>
            <person name="Hernandez J."/>
            <person name="Rabbinowitsch E."/>
            <person name="Steffen D."/>
            <person name="Sanders M."/>
            <person name="Ma J."/>
            <person name="Kohara Y."/>
            <person name="Sharp S."/>
            <person name="Simmonds M."/>
            <person name="Spiegler S."/>
            <person name="Tivey A."/>
            <person name="Sugano S."/>
            <person name="White B."/>
            <person name="Walker D."/>
            <person name="Woodward J."/>
            <person name="Winckler T."/>
            <person name="Tanaka Y."/>
            <person name="Shaulsky G."/>
            <person name="Schleicher M."/>
            <person name="Weinstock G."/>
            <person name="Rosenthal A."/>
            <person name="Cox E.C."/>
            <person name="Chisholm R.L."/>
            <person name="Gibbs R."/>
            <person name="Loomis W.F."/>
            <person name="Platzer M."/>
            <person name="Kay R.R."/>
            <person name="Williams J."/>
            <person name="Dear P.H."/>
            <person name="Noegel A.A."/>
            <person name="Barrell B."/>
            <person name="Kuspa A."/>
        </authorList>
    </citation>
    <scope>NUCLEOTIDE SEQUENCE [LARGE SCALE GENOMIC DNA]</scope>
    <source>
        <strain evidence="2 3">AX4</strain>
    </source>
</reference>
<keyword evidence="3" id="KW-1185">Reference proteome</keyword>
<dbReference type="RefSeq" id="XP_636655.1">
    <property type="nucleotide sequence ID" value="XM_631563.1"/>
</dbReference>
<dbReference type="AlphaFoldDB" id="Q54IQ9"/>
<dbReference type="KEGG" id="ddi:DDB_G0288581"/>
<dbReference type="InParanoid" id="Q54IQ9"/>
<dbReference type="PaxDb" id="44689-DDB0188004"/>
<dbReference type="Proteomes" id="UP000002195">
    <property type="component" value="Unassembled WGS sequence"/>
</dbReference>
<dbReference type="GO" id="GO:0030587">
    <property type="term" value="P:sorocarp development"/>
    <property type="evidence" value="ECO:0007001"/>
    <property type="project" value="dictyBase"/>
</dbReference>
<evidence type="ECO:0000313" key="3">
    <source>
        <dbReference type="Proteomes" id="UP000002195"/>
    </source>
</evidence>
<dbReference type="VEuPathDB" id="AmoebaDB:DDB_G0288581"/>
<feature type="region of interest" description="Disordered" evidence="1">
    <location>
        <begin position="1"/>
        <end position="58"/>
    </location>
</feature>
<organism evidence="2 3">
    <name type="scientific">Dictyostelium discoideum</name>
    <name type="common">Social amoeba</name>
    <dbReference type="NCBI Taxonomy" id="44689"/>
    <lineage>
        <taxon>Eukaryota</taxon>
        <taxon>Amoebozoa</taxon>
        <taxon>Evosea</taxon>
        <taxon>Eumycetozoa</taxon>
        <taxon>Dictyostelia</taxon>
        <taxon>Dictyosteliales</taxon>
        <taxon>Dictyosteliaceae</taxon>
        <taxon>Dictyostelium</taxon>
    </lineage>
</organism>